<keyword evidence="2" id="KW-1185">Reference proteome</keyword>
<evidence type="ECO:0000313" key="2">
    <source>
        <dbReference type="Proteomes" id="UP000275394"/>
    </source>
</evidence>
<accession>A0A3N2DE10</accession>
<gene>
    <name evidence="1" type="ORF">EDC56_3688</name>
</gene>
<dbReference type="Pfam" id="PF04317">
    <property type="entry name" value="DUF463"/>
    <property type="match status" value="1"/>
</dbReference>
<dbReference type="SUPFAM" id="SSF52540">
    <property type="entry name" value="P-loop containing nucleoside triphosphate hydrolases"/>
    <property type="match status" value="1"/>
</dbReference>
<name>A0A3N2DE10_9GAMM</name>
<sequence length="500" mass="56147">MAWQKGIVHLAGRGEWMAKVKQVLRRGRAKVKRAGSSVQSELHRVGDRLADGHLCLGVTGLSGSGKTTFITSLINQLMSFDHAQAALAGFSPALTQRILGVKLHRARIAGETFPYAENYRQLCGEAPQWPHSTTDISGCVLEIRLQRSRGILTRLGRPYKTLLLEILDYPGEWLLDLPMRQQSYLEWCRQFRAQYQQAERAQLLAQWAPQLAEIDPLATVDQALLGQQVAEFKQLLKQCKEAAGFSFVQPGRFLMPGSAEPELLAFLPLMMAPTLTDEQLKAAPKESYLRYFERCYADYLEQLVEPFYQRFFSKIDRQLVLVDVLTALHGGEDYVADMRQSLTAILDSFCYGQQSWLRQLIQPKVDRVAFVASKVDQVVSADHDNLRQLLATMVRQAFRQVQHEGIEPICEAAAAVRASVEVVHEGNKAVVATQQDGRRRGLVGPPIPTRLPQGEQWQAFAQWPLKPFLPPAGLSHANHDPLPHIRVDSVINSLIGDKCR</sequence>
<dbReference type="RefSeq" id="WP_211333754.1">
    <property type="nucleotide sequence ID" value="NZ_RKHR01000008.1"/>
</dbReference>
<evidence type="ECO:0000313" key="1">
    <source>
        <dbReference type="EMBL" id="ROR98016.1"/>
    </source>
</evidence>
<evidence type="ECO:0008006" key="3">
    <source>
        <dbReference type="Google" id="ProtNLM"/>
    </source>
</evidence>
<dbReference type="InterPro" id="IPR007413">
    <property type="entry name" value="YcjX-like"/>
</dbReference>
<organism evidence="1 2">
    <name type="scientific">Sinobacterium caligoides</name>
    <dbReference type="NCBI Taxonomy" id="933926"/>
    <lineage>
        <taxon>Bacteria</taxon>
        <taxon>Pseudomonadati</taxon>
        <taxon>Pseudomonadota</taxon>
        <taxon>Gammaproteobacteria</taxon>
        <taxon>Cellvibrionales</taxon>
        <taxon>Spongiibacteraceae</taxon>
        <taxon>Sinobacterium</taxon>
    </lineage>
</organism>
<protein>
    <recommendedName>
        <fullName evidence="3">ATPase</fullName>
    </recommendedName>
</protein>
<dbReference type="PIRSF" id="PIRSF019381">
    <property type="entry name" value="YcjX"/>
    <property type="match status" value="1"/>
</dbReference>
<dbReference type="PANTHER" id="PTHR38605:SF1">
    <property type="entry name" value="ATPASE"/>
    <property type="match status" value="1"/>
</dbReference>
<reference evidence="1 2" key="1">
    <citation type="submission" date="2018-11" db="EMBL/GenBank/DDBJ databases">
        <title>Genomic Encyclopedia of Type Strains, Phase IV (KMG-IV): sequencing the most valuable type-strain genomes for metagenomic binning, comparative biology and taxonomic classification.</title>
        <authorList>
            <person name="Goeker M."/>
        </authorList>
    </citation>
    <scope>NUCLEOTIDE SEQUENCE [LARGE SCALE GENOMIC DNA]</scope>
    <source>
        <strain evidence="1 2">DSM 100316</strain>
    </source>
</reference>
<proteinExistence type="predicted"/>
<dbReference type="EMBL" id="RKHR01000008">
    <property type="protein sequence ID" value="ROR98016.1"/>
    <property type="molecule type" value="Genomic_DNA"/>
</dbReference>
<dbReference type="InterPro" id="IPR027417">
    <property type="entry name" value="P-loop_NTPase"/>
</dbReference>
<dbReference type="PANTHER" id="PTHR38605">
    <property type="entry name" value="ATPASE-RELATED"/>
    <property type="match status" value="1"/>
</dbReference>
<comment type="caution">
    <text evidence="1">The sequence shown here is derived from an EMBL/GenBank/DDBJ whole genome shotgun (WGS) entry which is preliminary data.</text>
</comment>
<dbReference type="Proteomes" id="UP000275394">
    <property type="component" value="Unassembled WGS sequence"/>
</dbReference>
<dbReference type="AlphaFoldDB" id="A0A3N2DE10"/>